<evidence type="ECO:0000313" key="5">
    <source>
        <dbReference type="Proteomes" id="UP000267535"/>
    </source>
</evidence>
<dbReference type="Gene3D" id="3.10.580.10">
    <property type="entry name" value="CBS-domain"/>
    <property type="match status" value="1"/>
</dbReference>
<dbReference type="AlphaFoldDB" id="A0A3P1SM95"/>
<name>A0A3P1SM95_9GAMM</name>
<dbReference type="CDD" id="cd04584">
    <property type="entry name" value="CBS_pair_AcuB_like"/>
    <property type="match status" value="1"/>
</dbReference>
<dbReference type="InterPro" id="IPR051257">
    <property type="entry name" value="Diverse_CBS-Domain"/>
</dbReference>
<keyword evidence="1 2" id="KW-0129">CBS domain</keyword>
<dbReference type="PANTHER" id="PTHR43080:SF2">
    <property type="entry name" value="CBS DOMAIN-CONTAINING PROTEIN"/>
    <property type="match status" value="1"/>
</dbReference>
<reference evidence="4 5" key="1">
    <citation type="submission" date="2018-11" db="EMBL/GenBank/DDBJ databases">
        <title>The draft genome sequence of Amphritea balenae JAMM 1525T.</title>
        <authorList>
            <person name="Fang Z."/>
            <person name="Zhang Y."/>
            <person name="Han X."/>
        </authorList>
    </citation>
    <scope>NUCLEOTIDE SEQUENCE [LARGE SCALE GENOMIC DNA]</scope>
    <source>
        <strain evidence="4 5">JAMM 1525</strain>
    </source>
</reference>
<proteinExistence type="predicted"/>
<evidence type="ECO:0000313" key="4">
    <source>
        <dbReference type="EMBL" id="RRC98034.1"/>
    </source>
</evidence>
<dbReference type="PANTHER" id="PTHR43080">
    <property type="entry name" value="CBS DOMAIN-CONTAINING PROTEIN CBSX3, MITOCHONDRIAL"/>
    <property type="match status" value="1"/>
</dbReference>
<dbReference type="SMART" id="SM00116">
    <property type="entry name" value="CBS"/>
    <property type="match status" value="2"/>
</dbReference>
<evidence type="ECO:0000256" key="2">
    <source>
        <dbReference type="PROSITE-ProRule" id="PRU00703"/>
    </source>
</evidence>
<feature type="domain" description="CBS" evidence="3">
    <location>
        <begin position="7"/>
        <end position="63"/>
    </location>
</feature>
<evidence type="ECO:0000256" key="1">
    <source>
        <dbReference type="ARBA" id="ARBA00023122"/>
    </source>
</evidence>
<dbReference type="SUPFAM" id="SSF54631">
    <property type="entry name" value="CBS-domain pair"/>
    <property type="match status" value="1"/>
</dbReference>
<evidence type="ECO:0000259" key="3">
    <source>
        <dbReference type="PROSITE" id="PS51371"/>
    </source>
</evidence>
<accession>A0A3P1SM95</accession>
<feature type="domain" description="CBS" evidence="3">
    <location>
        <begin position="82"/>
        <end position="140"/>
    </location>
</feature>
<dbReference type="Pfam" id="PF00571">
    <property type="entry name" value="CBS"/>
    <property type="match status" value="2"/>
</dbReference>
<dbReference type="Proteomes" id="UP000267535">
    <property type="component" value="Unassembled WGS sequence"/>
</dbReference>
<dbReference type="PROSITE" id="PS51371">
    <property type="entry name" value="CBS"/>
    <property type="match status" value="2"/>
</dbReference>
<organism evidence="4 5">
    <name type="scientific">Amphritea balenae</name>
    <dbReference type="NCBI Taxonomy" id="452629"/>
    <lineage>
        <taxon>Bacteria</taxon>
        <taxon>Pseudomonadati</taxon>
        <taxon>Pseudomonadota</taxon>
        <taxon>Gammaproteobacteria</taxon>
        <taxon>Oceanospirillales</taxon>
        <taxon>Oceanospirillaceae</taxon>
        <taxon>Amphritea</taxon>
    </lineage>
</organism>
<comment type="caution">
    <text evidence="4">The sequence shown here is derived from an EMBL/GenBank/DDBJ whole genome shotgun (WGS) entry which is preliminary data.</text>
</comment>
<dbReference type="EMBL" id="RQXV01000009">
    <property type="protein sequence ID" value="RRC98034.1"/>
    <property type="molecule type" value="Genomic_DNA"/>
</dbReference>
<dbReference type="RefSeq" id="WP_124927129.1">
    <property type="nucleotide sequence ID" value="NZ_BMOH01000003.1"/>
</dbReference>
<dbReference type="InterPro" id="IPR046342">
    <property type="entry name" value="CBS_dom_sf"/>
</dbReference>
<dbReference type="InterPro" id="IPR045865">
    <property type="entry name" value="ACT-like_dom_sf"/>
</dbReference>
<protein>
    <submittedName>
        <fullName evidence="4">CBS domain-containing protein</fullName>
    </submittedName>
</protein>
<dbReference type="SUPFAM" id="SSF55021">
    <property type="entry name" value="ACT-like"/>
    <property type="match status" value="1"/>
</dbReference>
<keyword evidence="5" id="KW-1185">Reference proteome</keyword>
<gene>
    <name evidence="4" type="ORF">EHS89_15790</name>
</gene>
<dbReference type="InterPro" id="IPR000644">
    <property type="entry name" value="CBS_dom"/>
</dbReference>
<sequence length="220" mass="24456">MYIETIMTSDVLMVEENTKMTHLAGLMQAKRIRHIPVTDADGRLRGVLSHRDVQKASPSDITTLSAGEVNYLLSKLTAKDIMHRNVVSCSPKTLVEDAACLIREHTIGCLPVVENDKLVGIITSVDLLDFFLNITGCNEPDATRLSIQLKDQKGALSRLLACMDELGGYIVSVMTPQQHQDDGEGMRDLILRFTADDPQRVRQQLGERGYTVVTETYPKD</sequence>
<dbReference type="OrthoDB" id="9802114at2"/>